<evidence type="ECO:0000313" key="4">
    <source>
        <dbReference type="Proteomes" id="UP000005240"/>
    </source>
</evidence>
<dbReference type="EnsemblFungi" id="PTTG_12193-t43_1">
    <property type="protein sequence ID" value="PTTG_12193-t43_1-p1"/>
    <property type="gene ID" value="PTTG_12193"/>
</dbReference>
<evidence type="ECO:0000313" key="3">
    <source>
        <dbReference type="EnsemblFungi" id="PTTG_12193-t43_1-p1"/>
    </source>
</evidence>
<proteinExistence type="predicted"/>
<organism evidence="2">
    <name type="scientific">Puccinia triticina (isolate 1-1 / race 1 (BBBD))</name>
    <name type="common">Brown leaf rust fungus</name>
    <dbReference type="NCBI Taxonomy" id="630390"/>
    <lineage>
        <taxon>Eukaryota</taxon>
        <taxon>Fungi</taxon>
        <taxon>Dikarya</taxon>
        <taxon>Basidiomycota</taxon>
        <taxon>Pucciniomycotina</taxon>
        <taxon>Pucciniomycetes</taxon>
        <taxon>Pucciniales</taxon>
        <taxon>Pucciniaceae</taxon>
        <taxon>Puccinia</taxon>
    </lineage>
</organism>
<reference evidence="2" key="2">
    <citation type="submission" date="2016-05" db="EMBL/GenBank/DDBJ databases">
        <title>Comparative analysis highlights variable genome content of wheat rusts and divergence of the mating loci.</title>
        <authorList>
            <person name="Cuomo C.A."/>
            <person name="Bakkeren G."/>
            <person name="Szabo L."/>
            <person name="Khalil H."/>
            <person name="Joly D."/>
            <person name="Goldberg J."/>
            <person name="Young S."/>
            <person name="Zeng Q."/>
            <person name="Fellers J."/>
        </authorList>
    </citation>
    <scope>NUCLEOTIDE SEQUENCE [LARGE SCALE GENOMIC DNA]</scope>
    <source>
        <strain evidence="2">1-1 BBBD Race 1</strain>
    </source>
</reference>
<gene>
    <name evidence="2" type="ORF">PTTG_12193</name>
</gene>
<keyword evidence="4" id="KW-1185">Reference proteome</keyword>
<feature type="region of interest" description="Disordered" evidence="1">
    <location>
        <begin position="1"/>
        <end position="27"/>
    </location>
</feature>
<accession>A0A180H2T7</accession>
<sequence>MATSNEIDPPPEATNLLEKSTTTDREKLRPMMKRALPRVTQIKSLKFRTMQLRWSLGLDKS</sequence>
<reference evidence="3" key="4">
    <citation type="submission" date="2025-05" db="UniProtKB">
        <authorList>
            <consortium name="EnsemblFungi"/>
        </authorList>
    </citation>
    <scope>IDENTIFICATION</scope>
    <source>
        <strain evidence="3">isolate 1-1 / race 1 (BBBD)</strain>
    </source>
</reference>
<evidence type="ECO:0000256" key="1">
    <source>
        <dbReference type="SAM" id="MobiDB-lite"/>
    </source>
</evidence>
<reference evidence="3 4" key="3">
    <citation type="journal article" date="2017" name="G3 (Bethesda)">
        <title>Comparative analysis highlights variable genome content of wheat rusts and divergence of the mating loci.</title>
        <authorList>
            <person name="Cuomo C.A."/>
            <person name="Bakkeren G."/>
            <person name="Khalil H.B."/>
            <person name="Panwar V."/>
            <person name="Joly D."/>
            <person name="Linning R."/>
            <person name="Sakthikumar S."/>
            <person name="Song X."/>
            <person name="Adiconis X."/>
            <person name="Fan L."/>
            <person name="Goldberg J.M."/>
            <person name="Levin J.Z."/>
            <person name="Young S."/>
            <person name="Zeng Q."/>
            <person name="Anikster Y."/>
            <person name="Bruce M."/>
            <person name="Wang M."/>
            <person name="Yin C."/>
            <person name="McCallum B."/>
            <person name="Szabo L.J."/>
            <person name="Hulbert S."/>
            <person name="Chen X."/>
            <person name="Fellers J.P."/>
        </authorList>
    </citation>
    <scope>NUCLEOTIDE SEQUENCE</scope>
    <source>
        <strain evidence="4">Isolate 1-1 / race 1 (BBBD)</strain>
        <strain evidence="3">isolate 1-1 / race 1 (BBBD)</strain>
    </source>
</reference>
<evidence type="ECO:0000313" key="2">
    <source>
        <dbReference type="EMBL" id="OAV99327.1"/>
    </source>
</evidence>
<name>A0A180H2T7_PUCT1</name>
<dbReference type="AlphaFoldDB" id="A0A180H2T7"/>
<dbReference type="EMBL" id="ADAS02000003">
    <property type="protein sequence ID" value="OAV99327.1"/>
    <property type="molecule type" value="Genomic_DNA"/>
</dbReference>
<dbReference type="VEuPathDB" id="FungiDB:PTTG_12193"/>
<reference evidence="2" key="1">
    <citation type="submission" date="2009-11" db="EMBL/GenBank/DDBJ databases">
        <authorList>
            <consortium name="The Broad Institute Genome Sequencing Platform"/>
            <person name="Ward D."/>
            <person name="Feldgarden M."/>
            <person name="Earl A."/>
            <person name="Young S.K."/>
            <person name="Zeng Q."/>
            <person name="Koehrsen M."/>
            <person name="Alvarado L."/>
            <person name="Berlin A."/>
            <person name="Bochicchio J."/>
            <person name="Borenstein D."/>
            <person name="Chapman S.B."/>
            <person name="Chen Z."/>
            <person name="Engels R."/>
            <person name="Freedman E."/>
            <person name="Gellesch M."/>
            <person name="Goldberg J."/>
            <person name="Griggs A."/>
            <person name="Gujja S."/>
            <person name="Heilman E."/>
            <person name="Heiman D."/>
            <person name="Hepburn T."/>
            <person name="Howarth C."/>
            <person name="Jen D."/>
            <person name="Larson L."/>
            <person name="Lewis B."/>
            <person name="Mehta T."/>
            <person name="Park D."/>
            <person name="Pearson M."/>
            <person name="Roberts A."/>
            <person name="Saif S."/>
            <person name="Shea T."/>
            <person name="Shenoy N."/>
            <person name="Sisk P."/>
            <person name="Stolte C."/>
            <person name="Sykes S."/>
            <person name="Thomson T."/>
            <person name="Walk T."/>
            <person name="White J."/>
            <person name="Yandava C."/>
            <person name="Izard J."/>
            <person name="Baranova O.V."/>
            <person name="Blanton J.M."/>
            <person name="Tanner A.C."/>
            <person name="Dewhirst F.E."/>
            <person name="Haas B."/>
            <person name="Nusbaum C."/>
            <person name="Birren B."/>
        </authorList>
    </citation>
    <scope>NUCLEOTIDE SEQUENCE [LARGE SCALE GENOMIC DNA]</scope>
    <source>
        <strain evidence="2">1-1 BBBD Race 1</strain>
    </source>
</reference>
<dbReference type="Proteomes" id="UP000005240">
    <property type="component" value="Unassembled WGS sequence"/>
</dbReference>
<protein>
    <submittedName>
        <fullName evidence="2 3">Uncharacterized protein</fullName>
    </submittedName>
</protein>